<dbReference type="EMBL" id="CP035704">
    <property type="protein sequence ID" value="QBB71778.1"/>
    <property type="molecule type" value="Genomic_DNA"/>
</dbReference>
<evidence type="ECO:0000256" key="1">
    <source>
        <dbReference type="ARBA" id="ARBA00010641"/>
    </source>
</evidence>
<feature type="domain" description="RNA polymerase sigma-70 ECF-like HTH" evidence="5">
    <location>
        <begin position="42"/>
        <end position="222"/>
    </location>
</feature>
<dbReference type="AlphaFoldDB" id="A0A411HMS0"/>
<organism evidence="6 7">
    <name type="scientific">Pseudolysobacter antarcticus</name>
    <dbReference type="NCBI Taxonomy" id="2511995"/>
    <lineage>
        <taxon>Bacteria</taxon>
        <taxon>Pseudomonadati</taxon>
        <taxon>Pseudomonadota</taxon>
        <taxon>Gammaproteobacteria</taxon>
        <taxon>Lysobacterales</taxon>
        <taxon>Rhodanobacteraceae</taxon>
        <taxon>Pseudolysobacter</taxon>
    </lineage>
</organism>
<reference evidence="6 7" key="1">
    <citation type="submission" date="2019-01" db="EMBL/GenBank/DDBJ databases">
        <title>Pseudolysobacter antarctica gen. nov., sp. nov., isolated from Fildes Peninsula, Antarctica.</title>
        <authorList>
            <person name="Wei Z."/>
            <person name="Peng F."/>
        </authorList>
    </citation>
    <scope>NUCLEOTIDE SEQUENCE [LARGE SCALE GENOMIC DNA]</scope>
    <source>
        <strain evidence="6 7">AQ6-296</strain>
    </source>
</reference>
<protein>
    <submittedName>
        <fullName evidence="6">Sigma-70 family RNA polymerase sigma factor</fullName>
    </submittedName>
</protein>
<dbReference type="GO" id="GO:0016987">
    <property type="term" value="F:sigma factor activity"/>
    <property type="evidence" value="ECO:0007669"/>
    <property type="project" value="UniProtKB-KW"/>
</dbReference>
<dbReference type="PANTHER" id="PTHR43133">
    <property type="entry name" value="RNA POLYMERASE ECF-TYPE SIGMA FACTO"/>
    <property type="match status" value="1"/>
</dbReference>
<dbReference type="Pfam" id="PF07638">
    <property type="entry name" value="Sigma70_ECF"/>
    <property type="match status" value="1"/>
</dbReference>
<dbReference type="InterPro" id="IPR011517">
    <property type="entry name" value="RNA_pol_sigma70_ECF-like"/>
</dbReference>
<dbReference type="GO" id="GO:0006352">
    <property type="term" value="P:DNA-templated transcription initiation"/>
    <property type="evidence" value="ECO:0007669"/>
    <property type="project" value="InterPro"/>
</dbReference>
<dbReference type="SUPFAM" id="SSF88659">
    <property type="entry name" value="Sigma3 and sigma4 domains of RNA polymerase sigma factors"/>
    <property type="match status" value="1"/>
</dbReference>
<dbReference type="Gene3D" id="1.10.1740.10">
    <property type="match status" value="1"/>
</dbReference>
<evidence type="ECO:0000256" key="3">
    <source>
        <dbReference type="ARBA" id="ARBA00023082"/>
    </source>
</evidence>
<dbReference type="InterPro" id="IPR014284">
    <property type="entry name" value="RNA_pol_sigma-70_dom"/>
</dbReference>
<dbReference type="Gene3D" id="1.10.10.10">
    <property type="entry name" value="Winged helix-like DNA-binding domain superfamily/Winged helix DNA-binding domain"/>
    <property type="match status" value="1"/>
</dbReference>
<dbReference type="InterPro" id="IPR013325">
    <property type="entry name" value="RNA_pol_sigma_r2"/>
</dbReference>
<keyword evidence="2" id="KW-0805">Transcription regulation</keyword>
<dbReference type="NCBIfam" id="TIGR02937">
    <property type="entry name" value="sigma70-ECF"/>
    <property type="match status" value="1"/>
</dbReference>
<proteinExistence type="inferred from homology"/>
<gene>
    <name evidence="6" type="ORF">ELE36_16235</name>
</gene>
<evidence type="ECO:0000259" key="5">
    <source>
        <dbReference type="Pfam" id="PF07638"/>
    </source>
</evidence>
<dbReference type="NCBIfam" id="TIGR02999">
    <property type="entry name" value="Sig-70_X6"/>
    <property type="match status" value="1"/>
</dbReference>
<accession>A0A411HMS0</accession>
<dbReference type="Proteomes" id="UP000291562">
    <property type="component" value="Chromosome"/>
</dbReference>
<name>A0A411HMS0_9GAMM</name>
<evidence type="ECO:0000256" key="2">
    <source>
        <dbReference type="ARBA" id="ARBA00023015"/>
    </source>
</evidence>
<comment type="similarity">
    <text evidence="1">Belongs to the sigma-70 factor family. ECF subfamily.</text>
</comment>
<dbReference type="InterPro" id="IPR039425">
    <property type="entry name" value="RNA_pol_sigma-70-like"/>
</dbReference>
<dbReference type="OrthoDB" id="6023540at2"/>
<dbReference type="SUPFAM" id="SSF88946">
    <property type="entry name" value="Sigma2 domain of RNA polymerase sigma factors"/>
    <property type="match status" value="1"/>
</dbReference>
<dbReference type="InterPro" id="IPR053812">
    <property type="entry name" value="HTH_Sigma70_ECF-like"/>
</dbReference>
<keyword evidence="4" id="KW-0804">Transcription</keyword>
<sequence>MSVAVLAHARFYHVPRRMHAEDFFAPRRRSGYRRARMQNQTESIARLLQRWRDGDSDALERLLPLVYADLRRIAASVLRGSSGHATLQTTALVHEVLLRLLGRAPADFSDGAHLLNASARIMRQILVDRARAAGAEKRGGTWLRDDFAEALELPIPDGTDLAALDDALNELESVDQRMSQVVELRFFVGLSVEEIAGTLGITARTANRDWVAARSWLKQRLEA</sequence>
<evidence type="ECO:0000256" key="4">
    <source>
        <dbReference type="ARBA" id="ARBA00023163"/>
    </source>
</evidence>
<keyword evidence="3" id="KW-0731">Sigma factor</keyword>
<keyword evidence="7" id="KW-1185">Reference proteome</keyword>
<evidence type="ECO:0000313" key="6">
    <source>
        <dbReference type="EMBL" id="QBB71778.1"/>
    </source>
</evidence>
<dbReference type="KEGG" id="xbc:ELE36_16235"/>
<dbReference type="InterPro" id="IPR036388">
    <property type="entry name" value="WH-like_DNA-bd_sf"/>
</dbReference>
<dbReference type="PANTHER" id="PTHR43133:SF39">
    <property type="entry name" value="SIMILAR TO RNA POLYMERASE SIGMA-E FACTOR"/>
    <property type="match status" value="1"/>
</dbReference>
<dbReference type="InterPro" id="IPR013324">
    <property type="entry name" value="RNA_pol_sigma_r3/r4-like"/>
</dbReference>
<evidence type="ECO:0000313" key="7">
    <source>
        <dbReference type="Proteomes" id="UP000291562"/>
    </source>
</evidence>